<dbReference type="NCBIfam" id="NF033682">
    <property type="entry name" value="retention_LapA"/>
    <property type="match status" value="1"/>
</dbReference>
<comment type="caution">
    <text evidence="1">The sequence shown here is derived from an EMBL/GenBank/DDBJ whole genome shotgun (WGS) entry which is preliminary data.</text>
</comment>
<dbReference type="AlphaFoldDB" id="A0A840GBV7"/>
<reference evidence="1 2" key="1">
    <citation type="submission" date="2020-08" db="EMBL/GenBank/DDBJ databases">
        <title>Genome sequencing of Purple Non-Sulfur Bacteria from various extreme environments.</title>
        <authorList>
            <person name="Mayer M."/>
        </authorList>
    </citation>
    <scope>NUCLEOTIDE SEQUENCE [LARGE SCALE GENOMIC DNA]</scope>
    <source>
        <strain evidence="1 2">2761</strain>
    </source>
</reference>
<gene>
    <name evidence="1" type="ORF">GGD90_003353</name>
</gene>
<dbReference type="Proteomes" id="UP000587070">
    <property type="component" value="Unassembled WGS sequence"/>
</dbReference>
<sequence>MATNQAIGVVSAAQGEVFARSADGKMRRLALGDQVFEGDVIVTAAGSSAEITPFDGQLLTVAEQQTVALDPQVFAVAADASAGAVTPLTSTAAATVLEGVFPGTGLDVDAIVEADAAAAGITGGNAAEGGTT</sequence>
<dbReference type="EMBL" id="JACIGE010000015">
    <property type="protein sequence ID" value="MBB4248951.1"/>
    <property type="molecule type" value="Genomic_DNA"/>
</dbReference>
<dbReference type="InterPro" id="IPR047777">
    <property type="entry name" value="LapA-like_RM"/>
</dbReference>
<evidence type="ECO:0008006" key="3">
    <source>
        <dbReference type="Google" id="ProtNLM"/>
    </source>
</evidence>
<protein>
    <recommendedName>
        <fullName evidence="3">Retention module-containing protein</fullName>
    </recommendedName>
</protein>
<keyword evidence="2" id="KW-1185">Reference proteome</keyword>
<name>A0A840GBV7_RHOTE</name>
<dbReference type="OrthoDB" id="4648428at2"/>
<accession>A0A840GBV7</accession>
<proteinExistence type="predicted"/>
<dbReference type="RefSeq" id="WP_153117852.1">
    <property type="nucleotide sequence ID" value="NZ_JACIGE010000015.1"/>
</dbReference>
<evidence type="ECO:0000313" key="2">
    <source>
        <dbReference type="Proteomes" id="UP000587070"/>
    </source>
</evidence>
<evidence type="ECO:0000313" key="1">
    <source>
        <dbReference type="EMBL" id="MBB4248951.1"/>
    </source>
</evidence>
<organism evidence="1 2">
    <name type="scientific">Rhodocyclus tenuis</name>
    <name type="common">Rhodospirillum tenue</name>
    <dbReference type="NCBI Taxonomy" id="1066"/>
    <lineage>
        <taxon>Bacteria</taxon>
        <taxon>Pseudomonadati</taxon>
        <taxon>Pseudomonadota</taxon>
        <taxon>Betaproteobacteria</taxon>
        <taxon>Rhodocyclales</taxon>
        <taxon>Rhodocyclaceae</taxon>
        <taxon>Rhodocyclus</taxon>
    </lineage>
</organism>